<sequence>MTEHTQDRHPCLPGGLIPLDQWRVPETSVRRTLRSALRDILDQLKAGIHPDDQAFKSLDDLPALSEYQLSRYAPVPDGKVFGRELVSQLESLDKNGGQSRRCRVLVAPPYSGVAEALRCSGKRVIVPPENLLMTESEIVAWWDDQLGEAGWVIPELADFWIRHRLGLGLVRELLARVAMDQVGEGIVGCSSWCWHFWGQFLPDLYLAPLTPGPLTADRLSLWLEHLAGDPPAGKLVARMTKDGSYVLPAPSGEEGDRKYSEFARDLATLSRGNPGVALAIWRRTLRARPEEEADKKDDGTPLPVGRQCWVAPLDQLSLPAVPQSSTSQSGHVIHALLLHNGLTVGQLALAAGLSGQALRVALARLQRADVVVAGEDGVYQVSPLAYPGVRRYLQSKGYPVDGF</sequence>
<reference evidence="1 2" key="1">
    <citation type="submission" date="2021-02" db="EMBL/GenBank/DDBJ databases">
        <title>PHA producing bacteria isolated from coastal sediment in Guangdong, Shenzhen.</title>
        <authorList>
            <person name="Zheng W."/>
            <person name="Yu S."/>
            <person name="Huang Y."/>
        </authorList>
    </citation>
    <scope>NUCLEOTIDE SEQUENCE [LARGE SCALE GENOMIC DNA]</scope>
    <source>
        <strain evidence="1 2">TN21-5</strain>
    </source>
</reference>
<name>A0ABS3BHM0_9GAMM</name>
<evidence type="ECO:0000313" key="2">
    <source>
        <dbReference type="Proteomes" id="UP000664344"/>
    </source>
</evidence>
<accession>A0ABS3BHM0</accession>
<dbReference type="EMBL" id="JAFKDB010000019">
    <property type="protein sequence ID" value="MBN7771086.1"/>
    <property type="molecule type" value="Genomic_DNA"/>
</dbReference>
<organism evidence="1 2">
    <name type="scientific">Marinobacter daepoensis</name>
    <dbReference type="NCBI Taxonomy" id="262077"/>
    <lineage>
        <taxon>Bacteria</taxon>
        <taxon>Pseudomonadati</taxon>
        <taxon>Pseudomonadota</taxon>
        <taxon>Gammaproteobacteria</taxon>
        <taxon>Pseudomonadales</taxon>
        <taxon>Marinobacteraceae</taxon>
        <taxon>Marinobacter</taxon>
    </lineage>
</organism>
<keyword evidence="2" id="KW-1185">Reference proteome</keyword>
<dbReference type="SUPFAM" id="SSF46785">
    <property type="entry name" value="Winged helix' DNA-binding domain"/>
    <property type="match status" value="1"/>
</dbReference>
<dbReference type="Proteomes" id="UP000664344">
    <property type="component" value="Unassembled WGS sequence"/>
</dbReference>
<dbReference type="CDD" id="cd00090">
    <property type="entry name" value="HTH_ARSR"/>
    <property type="match status" value="1"/>
</dbReference>
<evidence type="ECO:0000313" key="1">
    <source>
        <dbReference type="EMBL" id="MBN7771086.1"/>
    </source>
</evidence>
<dbReference type="InterPro" id="IPR011991">
    <property type="entry name" value="ArsR-like_HTH"/>
</dbReference>
<comment type="caution">
    <text evidence="1">The sequence shown here is derived from an EMBL/GenBank/DDBJ whole genome shotgun (WGS) entry which is preliminary data.</text>
</comment>
<proteinExistence type="predicted"/>
<dbReference type="InterPro" id="IPR036390">
    <property type="entry name" value="WH_DNA-bd_sf"/>
</dbReference>
<protein>
    <submittedName>
        <fullName evidence="1">Winged helix-turn-helix transcriptional regulator</fullName>
    </submittedName>
</protein>
<dbReference type="RefSeq" id="WP_206557982.1">
    <property type="nucleotide sequence ID" value="NZ_JAFKDB010000019.1"/>
</dbReference>
<gene>
    <name evidence="1" type="ORF">JYP53_14375</name>
</gene>